<reference evidence="2 3" key="1">
    <citation type="journal article" date="2021" name="Phytopathology">
        <title>Complete genome sequence of Ralstonia syzygii subsp. indonesiensis strain LLRS-1, isolated from wilted tobacco in China.</title>
        <authorList>
            <person name="Lu C.H."/>
            <person name="Li J.Y."/>
            <person name="Mi M.G."/>
            <person name="Lin Z.L."/>
            <person name="Jiang N."/>
            <person name="Gai X."/>
            <person name="Ma J.H."/>
            <person name="Lei L.P."/>
            <person name="Xia Z.Y."/>
        </authorList>
    </citation>
    <scope>NUCLEOTIDE SEQUENCE [LARGE SCALE GENOMIC DNA]</scope>
    <source>
        <strain evidence="2 3">LLRS-1</strain>
    </source>
</reference>
<dbReference type="EMBL" id="CP046729">
    <property type="protein sequence ID" value="QUP54610.1"/>
    <property type="molecule type" value="Genomic_DNA"/>
</dbReference>
<gene>
    <name evidence="2" type="ORF">GO998_13140</name>
</gene>
<feature type="region of interest" description="Disordered" evidence="1">
    <location>
        <begin position="72"/>
        <end position="102"/>
    </location>
</feature>
<evidence type="ECO:0000313" key="3">
    <source>
        <dbReference type="Proteomes" id="UP000677898"/>
    </source>
</evidence>
<dbReference type="Pfam" id="PF11994">
    <property type="entry name" value="DUF3489"/>
    <property type="match status" value="1"/>
</dbReference>
<dbReference type="RefSeq" id="WP_211903844.1">
    <property type="nucleotide sequence ID" value="NZ_CP046729.1"/>
</dbReference>
<sequence>MTTPQLTPAQHTILAHATEHTGGKIEWFPDNIKGGARKKVLDGLAKRALITASGGDWFVADAGYDALGRKRPAPTPVTEDPAAEAVVTAPAAATKAPRTRENSKQAKVITMLRRPEGATVKQICDETGWLAHTVRGAFAGTFKKRLGLTITSYKPVNGERVYRIESEDCEQSA</sequence>
<evidence type="ECO:0000313" key="2">
    <source>
        <dbReference type="EMBL" id="QUP54610.1"/>
    </source>
</evidence>
<name>A0ABX7ZH87_9RALS</name>
<organism evidence="2 3">
    <name type="scientific">Ralstonia syzygii</name>
    <dbReference type="NCBI Taxonomy" id="28097"/>
    <lineage>
        <taxon>Bacteria</taxon>
        <taxon>Pseudomonadati</taxon>
        <taxon>Pseudomonadota</taxon>
        <taxon>Betaproteobacteria</taxon>
        <taxon>Burkholderiales</taxon>
        <taxon>Burkholderiaceae</taxon>
        <taxon>Ralstonia</taxon>
        <taxon>Ralstonia solanacearum species complex</taxon>
    </lineage>
</organism>
<feature type="compositionally biased region" description="Low complexity" evidence="1">
    <location>
        <begin position="76"/>
        <end position="96"/>
    </location>
</feature>
<keyword evidence="3" id="KW-1185">Reference proteome</keyword>
<protein>
    <submittedName>
        <fullName evidence="2">DUF3489 domain-containing protein</fullName>
    </submittedName>
</protein>
<dbReference type="InterPro" id="IPR021880">
    <property type="entry name" value="DUF3489"/>
</dbReference>
<accession>A0ABX7ZH87</accession>
<evidence type="ECO:0000256" key="1">
    <source>
        <dbReference type="SAM" id="MobiDB-lite"/>
    </source>
</evidence>
<dbReference type="Proteomes" id="UP000677898">
    <property type="component" value="Chromosome"/>
</dbReference>
<proteinExistence type="predicted"/>